<dbReference type="EMBL" id="CAUOFW020001392">
    <property type="protein sequence ID" value="CAK9144456.1"/>
    <property type="molecule type" value="Genomic_DNA"/>
</dbReference>
<reference evidence="1 2" key="1">
    <citation type="submission" date="2024-02" db="EMBL/GenBank/DDBJ databases">
        <authorList>
            <person name="Vignale AGUSTIN F."/>
            <person name="Sosa J E."/>
            <person name="Modenutti C."/>
        </authorList>
    </citation>
    <scope>NUCLEOTIDE SEQUENCE [LARGE SCALE GENOMIC DNA]</scope>
</reference>
<dbReference type="Proteomes" id="UP001642360">
    <property type="component" value="Unassembled WGS sequence"/>
</dbReference>
<sequence length="116" mass="13161">MKDISSGSGDLNEDIEKSVALILSGVGMTQNSRYWSRQSIGSMSPSTHSLLPKRVKTNLAIIARFMKRSKSEKPVVISKWTGRAPTLLEQRKSKEEEDSGWDYRINSRSRFIRSSR</sequence>
<evidence type="ECO:0000313" key="1">
    <source>
        <dbReference type="EMBL" id="CAK9144456.1"/>
    </source>
</evidence>
<dbReference type="AlphaFoldDB" id="A0ABC8RHL6"/>
<proteinExistence type="predicted"/>
<keyword evidence="2" id="KW-1185">Reference proteome</keyword>
<gene>
    <name evidence="1" type="ORF">ILEXP_LOCUS12209</name>
</gene>
<organism evidence="1 2">
    <name type="scientific">Ilex paraguariensis</name>
    <name type="common">yerba mate</name>
    <dbReference type="NCBI Taxonomy" id="185542"/>
    <lineage>
        <taxon>Eukaryota</taxon>
        <taxon>Viridiplantae</taxon>
        <taxon>Streptophyta</taxon>
        <taxon>Embryophyta</taxon>
        <taxon>Tracheophyta</taxon>
        <taxon>Spermatophyta</taxon>
        <taxon>Magnoliopsida</taxon>
        <taxon>eudicotyledons</taxon>
        <taxon>Gunneridae</taxon>
        <taxon>Pentapetalae</taxon>
        <taxon>asterids</taxon>
        <taxon>campanulids</taxon>
        <taxon>Aquifoliales</taxon>
        <taxon>Aquifoliaceae</taxon>
        <taxon>Ilex</taxon>
    </lineage>
</organism>
<name>A0ABC8RHL6_9AQUA</name>
<protein>
    <submittedName>
        <fullName evidence="1">Uncharacterized protein</fullName>
    </submittedName>
</protein>
<comment type="caution">
    <text evidence="1">The sequence shown here is derived from an EMBL/GenBank/DDBJ whole genome shotgun (WGS) entry which is preliminary data.</text>
</comment>
<evidence type="ECO:0000313" key="2">
    <source>
        <dbReference type="Proteomes" id="UP001642360"/>
    </source>
</evidence>
<accession>A0ABC8RHL6</accession>